<dbReference type="OrthoDB" id="9933251at2759"/>
<keyword evidence="4" id="KW-0325">Glycoprotein</keyword>
<dbReference type="Proteomes" id="UP001148018">
    <property type="component" value="Unassembled WGS sequence"/>
</dbReference>
<dbReference type="InterPro" id="IPR015631">
    <property type="entry name" value="CD2/SLAM_rcpt"/>
</dbReference>
<dbReference type="GO" id="GO:1904891">
    <property type="term" value="P:positive regulation of excitatory synapse assembly"/>
    <property type="evidence" value="ECO:0007669"/>
    <property type="project" value="TreeGrafter"/>
</dbReference>
<feature type="domain" description="Immunoglobulin" evidence="6">
    <location>
        <begin position="34"/>
        <end position="140"/>
    </location>
</feature>
<sequence length="198" mass="22403">MWNRRLLELHDIWLLFCVTYVCHIAGAISVLAPQRSVTRWVQEDVVFSVSVSCSGVPTLRWTFMSGTVSRSIGSWRPGGNSPSSFSFSNITEDYRDRVEAHANGSLGLARLRLQDAGFYVLTVQEDSGLSEDRGFVLKVNEVIYEDLQYLSVSALVLACLAGLLMLSMWLLDRAYRKIKACRRLREQRADNDTELHPL</sequence>
<dbReference type="GO" id="GO:0030425">
    <property type="term" value="C:dendrite"/>
    <property type="evidence" value="ECO:0007669"/>
    <property type="project" value="TreeGrafter"/>
</dbReference>
<keyword evidence="2" id="KW-0732">Signal</keyword>
<evidence type="ECO:0000256" key="5">
    <source>
        <dbReference type="SAM" id="Phobius"/>
    </source>
</evidence>
<accession>A0A9Q0DLY3</accession>
<keyword evidence="8" id="KW-1185">Reference proteome</keyword>
<dbReference type="Gene3D" id="2.60.40.10">
    <property type="entry name" value="Immunoglobulins"/>
    <property type="match status" value="1"/>
</dbReference>
<evidence type="ECO:0000313" key="7">
    <source>
        <dbReference type="EMBL" id="KAJ3589981.1"/>
    </source>
</evidence>
<protein>
    <recommendedName>
        <fullName evidence="6">Immunoglobulin domain-containing protein</fullName>
    </recommendedName>
</protein>
<dbReference type="InterPro" id="IPR013783">
    <property type="entry name" value="Ig-like_fold"/>
</dbReference>
<organism evidence="7 8">
    <name type="scientific">Muraenolepis orangiensis</name>
    <name type="common">Patagonian moray cod</name>
    <dbReference type="NCBI Taxonomy" id="630683"/>
    <lineage>
        <taxon>Eukaryota</taxon>
        <taxon>Metazoa</taxon>
        <taxon>Chordata</taxon>
        <taxon>Craniata</taxon>
        <taxon>Vertebrata</taxon>
        <taxon>Euteleostomi</taxon>
        <taxon>Actinopterygii</taxon>
        <taxon>Neopterygii</taxon>
        <taxon>Teleostei</taxon>
        <taxon>Neoteleostei</taxon>
        <taxon>Acanthomorphata</taxon>
        <taxon>Zeiogadaria</taxon>
        <taxon>Gadariae</taxon>
        <taxon>Gadiformes</taxon>
        <taxon>Muraenolepidoidei</taxon>
        <taxon>Muraenolepididae</taxon>
        <taxon>Muraenolepis</taxon>
    </lineage>
</organism>
<dbReference type="GO" id="GO:0046847">
    <property type="term" value="P:filopodium assembly"/>
    <property type="evidence" value="ECO:0007669"/>
    <property type="project" value="TreeGrafter"/>
</dbReference>
<dbReference type="PANTHER" id="PTHR12080:SF93">
    <property type="entry name" value="V-SET AND TRANSMEMBRANE DOMAIN-CONTAINING PROTEIN 5"/>
    <property type="match status" value="1"/>
</dbReference>
<reference evidence="7" key="1">
    <citation type="submission" date="2022-07" db="EMBL/GenBank/DDBJ databases">
        <title>Chromosome-level genome of Muraenolepis orangiensis.</title>
        <authorList>
            <person name="Kim J."/>
        </authorList>
    </citation>
    <scope>NUCLEOTIDE SEQUENCE</scope>
    <source>
        <strain evidence="7">KU_S4_2022</strain>
        <tissue evidence="7">Muscle</tissue>
    </source>
</reference>
<comment type="caution">
    <text evidence="7">The sequence shown here is derived from an EMBL/GenBank/DDBJ whole genome shotgun (WGS) entry which is preliminary data.</text>
</comment>
<dbReference type="GO" id="GO:0005886">
    <property type="term" value="C:plasma membrane"/>
    <property type="evidence" value="ECO:0007669"/>
    <property type="project" value="TreeGrafter"/>
</dbReference>
<evidence type="ECO:0000256" key="3">
    <source>
        <dbReference type="ARBA" id="ARBA00023136"/>
    </source>
</evidence>
<proteinExistence type="predicted"/>
<dbReference type="GO" id="GO:0030424">
    <property type="term" value="C:axon"/>
    <property type="evidence" value="ECO:0007669"/>
    <property type="project" value="TreeGrafter"/>
</dbReference>
<dbReference type="EMBL" id="JANIIK010000114">
    <property type="protein sequence ID" value="KAJ3589981.1"/>
    <property type="molecule type" value="Genomic_DNA"/>
</dbReference>
<keyword evidence="5" id="KW-1133">Transmembrane helix</keyword>
<evidence type="ECO:0000256" key="4">
    <source>
        <dbReference type="ARBA" id="ARBA00023180"/>
    </source>
</evidence>
<dbReference type="PANTHER" id="PTHR12080">
    <property type="entry name" value="SIGNALING LYMPHOCYTIC ACTIVATION MOLECULE"/>
    <property type="match status" value="1"/>
</dbReference>
<comment type="subcellular location">
    <subcellularLocation>
        <location evidence="1">Membrane</location>
    </subcellularLocation>
</comment>
<keyword evidence="3 5" id="KW-0472">Membrane</keyword>
<keyword evidence="5" id="KW-0812">Transmembrane</keyword>
<evidence type="ECO:0000313" key="8">
    <source>
        <dbReference type="Proteomes" id="UP001148018"/>
    </source>
</evidence>
<dbReference type="SUPFAM" id="SSF48726">
    <property type="entry name" value="Immunoglobulin"/>
    <property type="match status" value="1"/>
</dbReference>
<feature type="transmembrane region" description="Helical" evidence="5">
    <location>
        <begin position="147"/>
        <end position="171"/>
    </location>
</feature>
<gene>
    <name evidence="7" type="ORF">NHX12_007938</name>
</gene>
<dbReference type="InterPro" id="IPR003599">
    <property type="entry name" value="Ig_sub"/>
</dbReference>
<evidence type="ECO:0000256" key="2">
    <source>
        <dbReference type="ARBA" id="ARBA00022729"/>
    </source>
</evidence>
<evidence type="ECO:0000256" key="1">
    <source>
        <dbReference type="ARBA" id="ARBA00004370"/>
    </source>
</evidence>
<dbReference type="SMART" id="SM00409">
    <property type="entry name" value="IG"/>
    <property type="match status" value="1"/>
</dbReference>
<name>A0A9Q0DLY3_9TELE</name>
<evidence type="ECO:0000259" key="6">
    <source>
        <dbReference type="SMART" id="SM00409"/>
    </source>
</evidence>
<dbReference type="AlphaFoldDB" id="A0A9Q0DLY3"/>
<dbReference type="InterPro" id="IPR036179">
    <property type="entry name" value="Ig-like_dom_sf"/>
</dbReference>
<feature type="transmembrane region" description="Helical" evidence="5">
    <location>
        <begin position="12"/>
        <end position="32"/>
    </location>
</feature>